<dbReference type="Gene3D" id="2.40.30.10">
    <property type="entry name" value="Translation factors"/>
    <property type="match status" value="1"/>
</dbReference>
<dbReference type="InterPro" id="IPR017938">
    <property type="entry name" value="Riboflavin_synthase-like_b-brl"/>
</dbReference>
<dbReference type="InterPro" id="IPR039261">
    <property type="entry name" value="FNR_nucleotide-bd"/>
</dbReference>
<dbReference type="InterPro" id="IPR001433">
    <property type="entry name" value="OxRdtase_FAD/NAD-bd"/>
</dbReference>
<keyword evidence="2" id="KW-0479">Metal-binding</keyword>
<gene>
    <name evidence="5" type="ORF">METZ01_LOCUS355152</name>
</gene>
<evidence type="ECO:0000313" key="5">
    <source>
        <dbReference type="EMBL" id="SVD02298.1"/>
    </source>
</evidence>
<feature type="non-terminal residue" evidence="5">
    <location>
        <position position="249"/>
    </location>
</feature>
<dbReference type="EMBL" id="UINC01124867">
    <property type="protein sequence ID" value="SVD02298.1"/>
    <property type="molecule type" value="Genomic_DNA"/>
</dbReference>
<protein>
    <recommendedName>
        <fullName evidence="4">FAD-binding FR-type domain-containing protein</fullName>
    </recommendedName>
</protein>
<dbReference type="PANTHER" id="PTHR43396">
    <property type="entry name" value="FLAVOHEMOPROTEIN"/>
    <property type="match status" value="1"/>
</dbReference>
<evidence type="ECO:0000256" key="2">
    <source>
        <dbReference type="ARBA" id="ARBA00022723"/>
    </source>
</evidence>
<dbReference type="InterPro" id="IPR001709">
    <property type="entry name" value="Flavoprot_Pyr_Nucl_cyt_Rdtase"/>
</dbReference>
<dbReference type="PROSITE" id="PS51384">
    <property type="entry name" value="FAD_FR"/>
    <property type="match status" value="1"/>
</dbReference>
<evidence type="ECO:0000256" key="3">
    <source>
        <dbReference type="ARBA" id="ARBA00023004"/>
    </source>
</evidence>
<dbReference type="GO" id="GO:0071949">
    <property type="term" value="F:FAD binding"/>
    <property type="evidence" value="ECO:0007669"/>
    <property type="project" value="TreeGrafter"/>
</dbReference>
<dbReference type="GO" id="GO:0008941">
    <property type="term" value="F:nitric oxide dioxygenase NAD(P)H activity"/>
    <property type="evidence" value="ECO:0007669"/>
    <property type="project" value="TreeGrafter"/>
</dbReference>
<dbReference type="GO" id="GO:0046872">
    <property type="term" value="F:metal ion binding"/>
    <property type="evidence" value="ECO:0007669"/>
    <property type="project" value="UniProtKB-KW"/>
</dbReference>
<dbReference type="SUPFAM" id="SSF52343">
    <property type="entry name" value="Ferredoxin reductase-like, C-terminal NADP-linked domain"/>
    <property type="match status" value="1"/>
</dbReference>
<dbReference type="Pfam" id="PF00175">
    <property type="entry name" value="NAD_binding_1"/>
    <property type="match status" value="1"/>
</dbReference>
<reference evidence="5" key="1">
    <citation type="submission" date="2018-05" db="EMBL/GenBank/DDBJ databases">
        <authorList>
            <person name="Lanie J.A."/>
            <person name="Ng W.-L."/>
            <person name="Kazmierczak K.M."/>
            <person name="Andrzejewski T.M."/>
            <person name="Davidsen T.M."/>
            <person name="Wayne K.J."/>
            <person name="Tettelin H."/>
            <person name="Glass J.I."/>
            <person name="Rusch D."/>
            <person name="Podicherti R."/>
            <person name="Tsui H.-C.T."/>
            <person name="Winkler M.E."/>
        </authorList>
    </citation>
    <scope>NUCLEOTIDE SEQUENCE</scope>
</reference>
<keyword evidence="3" id="KW-0408">Iron</keyword>
<name>A0A382RZE7_9ZZZZ</name>
<evidence type="ECO:0000259" key="4">
    <source>
        <dbReference type="PROSITE" id="PS51384"/>
    </source>
</evidence>
<dbReference type="CDD" id="cd06184">
    <property type="entry name" value="flavohem_like_fad_nad_binding"/>
    <property type="match status" value="1"/>
</dbReference>
<evidence type="ECO:0000256" key="1">
    <source>
        <dbReference type="ARBA" id="ARBA00022617"/>
    </source>
</evidence>
<dbReference type="InterPro" id="IPR017927">
    <property type="entry name" value="FAD-bd_FR_type"/>
</dbReference>
<feature type="domain" description="FAD-binding FR-type" evidence="4">
    <location>
        <begin position="68"/>
        <end position="183"/>
    </location>
</feature>
<dbReference type="PRINTS" id="PR00406">
    <property type="entry name" value="CYTB5RDTASE"/>
</dbReference>
<sequence>MDIAINVIAIIVLAALSIFLFLTIAGNARRAAFAGGSAEIQDRRLQAEIDRIMDQRRIERESNELSWNGFRKFEISRKVPEGGGICSFYFSPHDGKPLPPFKPGQYLTFGLDIPGQKKQVIRCYSLSDSPHHPEYYRCSIKAVPPPRDQPDVPPGLSSNHFHNNVNESDIIDIKAPGGHFFMDTSKQTPVVLIGGGIGLTPVLSMLNQIVESGSKRETWFFYGVRDSREQVMKEHLEQIARENENVHMC</sequence>
<dbReference type="GO" id="GO:0046210">
    <property type="term" value="P:nitric oxide catabolic process"/>
    <property type="evidence" value="ECO:0007669"/>
    <property type="project" value="TreeGrafter"/>
</dbReference>
<proteinExistence type="predicted"/>
<organism evidence="5">
    <name type="scientific">marine metagenome</name>
    <dbReference type="NCBI Taxonomy" id="408172"/>
    <lineage>
        <taxon>unclassified sequences</taxon>
        <taxon>metagenomes</taxon>
        <taxon>ecological metagenomes</taxon>
    </lineage>
</organism>
<dbReference type="Gene3D" id="3.40.50.80">
    <property type="entry name" value="Nucleotide-binding domain of ferredoxin-NADP reductase (FNR) module"/>
    <property type="match status" value="1"/>
</dbReference>
<dbReference type="InterPro" id="IPR008333">
    <property type="entry name" value="Cbr1-like_FAD-bd_dom"/>
</dbReference>
<dbReference type="SUPFAM" id="SSF63380">
    <property type="entry name" value="Riboflavin synthase domain-like"/>
    <property type="match status" value="1"/>
</dbReference>
<dbReference type="Pfam" id="PF00970">
    <property type="entry name" value="FAD_binding_6"/>
    <property type="match status" value="1"/>
</dbReference>
<dbReference type="AlphaFoldDB" id="A0A382RZE7"/>
<dbReference type="GO" id="GO:0071500">
    <property type="term" value="P:cellular response to nitrosative stress"/>
    <property type="evidence" value="ECO:0007669"/>
    <property type="project" value="TreeGrafter"/>
</dbReference>
<accession>A0A382RZE7</accession>
<dbReference type="PANTHER" id="PTHR43396:SF3">
    <property type="entry name" value="FLAVOHEMOPROTEIN"/>
    <property type="match status" value="1"/>
</dbReference>
<keyword evidence="1" id="KW-0349">Heme</keyword>
<dbReference type="PRINTS" id="PR00371">
    <property type="entry name" value="FPNCR"/>
</dbReference>